<accession>A0ABY7RJ15</accession>
<keyword evidence="2" id="KW-1185">Reference proteome</keyword>
<proteinExistence type="predicted"/>
<dbReference type="InterPro" id="IPR003477">
    <property type="entry name" value="PemK-like"/>
</dbReference>
<dbReference type="Proteomes" id="UP001221268">
    <property type="component" value="Chromosome"/>
</dbReference>
<sequence>MPLPDFYYPKQSHVLRCDFRGFVAPEMVKVRPVVVVSPSARHGSKLCAVVPLSTTPPNPVCPWHIKLSKNPNPLETDDVEVWAKCDMLYTVSFARLDKFHRKTRNGREYLSPPMNHDDFQRVLDGIRAYLGLQAV</sequence>
<organism evidence="1 2">
    <name type="scientific">Neisseria lisongii</name>
    <dbReference type="NCBI Taxonomy" id="2912188"/>
    <lineage>
        <taxon>Bacteria</taxon>
        <taxon>Pseudomonadati</taxon>
        <taxon>Pseudomonadota</taxon>
        <taxon>Betaproteobacteria</taxon>
        <taxon>Neisseriales</taxon>
        <taxon>Neisseriaceae</taxon>
        <taxon>Neisseria</taxon>
    </lineage>
</organism>
<dbReference type="Gene3D" id="2.30.30.110">
    <property type="match status" value="1"/>
</dbReference>
<evidence type="ECO:0000313" key="1">
    <source>
        <dbReference type="EMBL" id="WCL71610.1"/>
    </source>
</evidence>
<dbReference type="RefSeq" id="WP_237090271.1">
    <property type="nucleotide sequence ID" value="NZ_CP116766.1"/>
</dbReference>
<name>A0ABY7RJ15_9NEIS</name>
<dbReference type="Pfam" id="PF02452">
    <property type="entry name" value="PemK_toxin"/>
    <property type="match status" value="1"/>
</dbReference>
<dbReference type="EMBL" id="CP116766">
    <property type="protein sequence ID" value="WCL71610.1"/>
    <property type="molecule type" value="Genomic_DNA"/>
</dbReference>
<dbReference type="SUPFAM" id="SSF50118">
    <property type="entry name" value="Cell growth inhibitor/plasmid maintenance toxic component"/>
    <property type="match status" value="1"/>
</dbReference>
<gene>
    <name evidence="1" type="ORF">PJU73_00325</name>
</gene>
<protein>
    <submittedName>
        <fullName evidence="1">Type II toxin-antitoxin system PemK/MazF family toxin</fullName>
    </submittedName>
</protein>
<dbReference type="InterPro" id="IPR011067">
    <property type="entry name" value="Plasmid_toxin/cell-grow_inhib"/>
</dbReference>
<reference evidence="1 2" key="1">
    <citation type="submission" date="2023-01" db="EMBL/GenBank/DDBJ databases">
        <authorList>
            <person name="Yang C."/>
        </authorList>
    </citation>
    <scope>NUCLEOTIDE SEQUENCE [LARGE SCALE GENOMIC DNA]</scope>
    <source>
        <strain evidence="1 2">ZJ106</strain>
    </source>
</reference>
<evidence type="ECO:0000313" key="2">
    <source>
        <dbReference type="Proteomes" id="UP001221268"/>
    </source>
</evidence>